<feature type="region of interest" description="Disordered" evidence="1">
    <location>
        <begin position="1"/>
        <end position="68"/>
    </location>
</feature>
<name>J3NYS7_GAET3</name>
<sequence length="68" mass="7722">MRWHGSAPHRATRPANWGPDAVRHGQRYWRGRQPAHPDWTPAHDPSTGRRSFWTPKPSSVGTTAELEA</sequence>
<reference evidence="2" key="3">
    <citation type="submission" date="2010-09" db="EMBL/GenBank/DDBJ databases">
        <title>Annotation of Gaeumannomyces graminis var. tritici R3-111a-1.</title>
        <authorList>
            <consortium name="The Broad Institute Genome Sequencing Platform"/>
            <person name="Ma L.-J."/>
            <person name="Dead R."/>
            <person name="Young S.K."/>
            <person name="Zeng Q."/>
            <person name="Gargeya S."/>
            <person name="Fitzgerald M."/>
            <person name="Haas B."/>
            <person name="Abouelleil A."/>
            <person name="Alvarado L."/>
            <person name="Arachchi H.M."/>
            <person name="Berlin A."/>
            <person name="Brown A."/>
            <person name="Chapman S.B."/>
            <person name="Chen Z."/>
            <person name="Dunbar C."/>
            <person name="Freedman E."/>
            <person name="Gearin G."/>
            <person name="Gellesch M."/>
            <person name="Goldberg J."/>
            <person name="Griggs A."/>
            <person name="Gujja S."/>
            <person name="Heiman D."/>
            <person name="Howarth C."/>
            <person name="Larson L."/>
            <person name="Lui A."/>
            <person name="MacDonald P.J.P."/>
            <person name="Mehta T."/>
            <person name="Montmayeur A."/>
            <person name="Murphy C."/>
            <person name="Neiman D."/>
            <person name="Pearson M."/>
            <person name="Priest M."/>
            <person name="Roberts A."/>
            <person name="Saif S."/>
            <person name="Shea T."/>
            <person name="Shenoy N."/>
            <person name="Sisk P."/>
            <person name="Stolte C."/>
            <person name="Sykes S."/>
            <person name="Yandava C."/>
            <person name="Wortman J."/>
            <person name="Nusbaum C."/>
            <person name="Birren B."/>
        </authorList>
    </citation>
    <scope>NUCLEOTIDE SEQUENCE</scope>
    <source>
        <strain evidence="2">R3-111a-1</strain>
    </source>
</reference>
<accession>J3NYS7</accession>
<evidence type="ECO:0000313" key="3">
    <source>
        <dbReference type="EnsemblFungi" id="EJT76510"/>
    </source>
</evidence>
<dbReference type="HOGENOM" id="CLU_2794117_0_0_1"/>
<dbReference type="GeneID" id="20346887"/>
<dbReference type="Proteomes" id="UP000006039">
    <property type="component" value="Unassembled WGS sequence"/>
</dbReference>
<reference evidence="4" key="1">
    <citation type="submission" date="2010-07" db="EMBL/GenBank/DDBJ databases">
        <title>The genome sequence of Gaeumannomyces graminis var. tritici strain R3-111a-1.</title>
        <authorList>
            <consortium name="The Broad Institute Genome Sequencing Platform"/>
            <person name="Ma L.-J."/>
            <person name="Dead R."/>
            <person name="Young S."/>
            <person name="Zeng Q."/>
            <person name="Koehrsen M."/>
            <person name="Alvarado L."/>
            <person name="Berlin A."/>
            <person name="Chapman S.B."/>
            <person name="Chen Z."/>
            <person name="Freedman E."/>
            <person name="Gellesch M."/>
            <person name="Goldberg J."/>
            <person name="Griggs A."/>
            <person name="Gujja S."/>
            <person name="Heilman E.R."/>
            <person name="Heiman D."/>
            <person name="Hepburn T."/>
            <person name="Howarth C."/>
            <person name="Jen D."/>
            <person name="Larson L."/>
            <person name="Mehta T."/>
            <person name="Neiman D."/>
            <person name="Pearson M."/>
            <person name="Roberts A."/>
            <person name="Saif S."/>
            <person name="Shea T."/>
            <person name="Shenoy N."/>
            <person name="Sisk P."/>
            <person name="Stolte C."/>
            <person name="Sykes S."/>
            <person name="Walk T."/>
            <person name="White J."/>
            <person name="Yandava C."/>
            <person name="Haas B."/>
            <person name="Nusbaum C."/>
            <person name="Birren B."/>
        </authorList>
    </citation>
    <scope>NUCLEOTIDE SEQUENCE [LARGE SCALE GENOMIC DNA]</scope>
    <source>
        <strain evidence="4">R3-111a-1</strain>
    </source>
</reference>
<gene>
    <name evidence="3" type="primary">20346887</name>
    <name evidence="2" type="ORF">GGTG_06429</name>
</gene>
<evidence type="ECO:0000313" key="4">
    <source>
        <dbReference type="Proteomes" id="UP000006039"/>
    </source>
</evidence>
<dbReference type="EnsemblFungi" id="EJT76510">
    <property type="protein sequence ID" value="EJT76510"/>
    <property type="gene ID" value="GGTG_06429"/>
</dbReference>
<dbReference type="EMBL" id="GL385397">
    <property type="protein sequence ID" value="EJT76510.1"/>
    <property type="molecule type" value="Genomic_DNA"/>
</dbReference>
<organism evidence="2">
    <name type="scientific">Gaeumannomyces tritici (strain R3-111a-1)</name>
    <name type="common">Wheat and barley take-all root rot fungus</name>
    <name type="synonym">Gaeumannomyces graminis var. tritici</name>
    <dbReference type="NCBI Taxonomy" id="644352"/>
    <lineage>
        <taxon>Eukaryota</taxon>
        <taxon>Fungi</taxon>
        <taxon>Dikarya</taxon>
        <taxon>Ascomycota</taxon>
        <taxon>Pezizomycotina</taxon>
        <taxon>Sordariomycetes</taxon>
        <taxon>Sordariomycetidae</taxon>
        <taxon>Magnaporthales</taxon>
        <taxon>Magnaporthaceae</taxon>
        <taxon>Gaeumannomyces</taxon>
    </lineage>
</organism>
<dbReference type="VEuPathDB" id="FungiDB:GGTG_06429"/>
<reference evidence="2" key="2">
    <citation type="submission" date="2010-07" db="EMBL/GenBank/DDBJ databases">
        <authorList>
            <consortium name="The Broad Institute Genome Sequencing Platform"/>
            <consortium name="Broad Institute Genome Sequencing Center for Infectious Disease"/>
            <person name="Ma L.-J."/>
            <person name="Dead R."/>
            <person name="Young S."/>
            <person name="Zeng Q."/>
            <person name="Koehrsen M."/>
            <person name="Alvarado L."/>
            <person name="Berlin A."/>
            <person name="Chapman S.B."/>
            <person name="Chen Z."/>
            <person name="Freedman E."/>
            <person name="Gellesch M."/>
            <person name="Goldberg J."/>
            <person name="Griggs A."/>
            <person name="Gujja S."/>
            <person name="Heilman E.R."/>
            <person name="Heiman D."/>
            <person name="Hepburn T."/>
            <person name="Howarth C."/>
            <person name="Jen D."/>
            <person name="Larson L."/>
            <person name="Mehta T."/>
            <person name="Neiman D."/>
            <person name="Pearson M."/>
            <person name="Roberts A."/>
            <person name="Saif S."/>
            <person name="Shea T."/>
            <person name="Shenoy N."/>
            <person name="Sisk P."/>
            <person name="Stolte C."/>
            <person name="Sykes S."/>
            <person name="Walk T."/>
            <person name="White J."/>
            <person name="Yandava C."/>
            <person name="Haas B."/>
            <person name="Nusbaum C."/>
            <person name="Birren B."/>
        </authorList>
    </citation>
    <scope>NUCLEOTIDE SEQUENCE</scope>
    <source>
        <strain evidence="2">R3-111a-1</strain>
    </source>
</reference>
<protein>
    <submittedName>
        <fullName evidence="2 3">Uncharacterized protein</fullName>
    </submittedName>
</protein>
<dbReference type="RefSeq" id="XP_009222510.1">
    <property type="nucleotide sequence ID" value="XM_009224246.1"/>
</dbReference>
<evidence type="ECO:0000313" key="2">
    <source>
        <dbReference type="EMBL" id="EJT76510.1"/>
    </source>
</evidence>
<keyword evidence="4" id="KW-1185">Reference proteome</keyword>
<proteinExistence type="predicted"/>
<reference evidence="3" key="4">
    <citation type="journal article" date="2015" name="G3 (Bethesda)">
        <title>Genome sequences of three phytopathogenic species of the Magnaporthaceae family of fungi.</title>
        <authorList>
            <person name="Okagaki L.H."/>
            <person name="Nunes C.C."/>
            <person name="Sailsbery J."/>
            <person name="Clay B."/>
            <person name="Brown D."/>
            <person name="John T."/>
            <person name="Oh Y."/>
            <person name="Young N."/>
            <person name="Fitzgerald M."/>
            <person name="Haas B.J."/>
            <person name="Zeng Q."/>
            <person name="Young S."/>
            <person name="Adiconis X."/>
            <person name="Fan L."/>
            <person name="Levin J.Z."/>
            <person name="Mitchell T.K."/>
            <person name="Okubara P.A."/>
            <person name="Farman M.L."/>
            <person name="Kohn L.M."/>
            <person name="Birren B."/>
            <person name="Ma L.-J."/>
            <person name="Dean R.A."/>
        </authorList>
    </citation>
    <scope>NUCLEOTIDE SEQUENCE</scope>
    <source>
        <strain evidence="3">R3-111a-1</strain>
    </source>
</reference>
<reference evidence="3" key="5">
    <citation type="submission" date="2018-04" db="UniProtKB">
        <authorList>
            <consortium name="EnsemblFungi"/>
        </authorList>
    </citation>
    <scope>IDENTIFICATION</scope>
    <source>
        <strain evidence="3">R3-111a-1</strain>
    </source>
</reference>
<dbReference type="AlphaFoldDB" id="J3NYS7"/>
<evidence type="ECO:0000256" key="1">
    <source>
        <dbReference type="SAM" id="MobiDB-lite"/>
    </source>
</evidence>